<dbReference type="GO" id="GO:0043565">
    <property type="term" value="F:sequence-specific DNA binding"/>
    <property type="evidence" value="ECO:0007669"/>
    <property type="project" value="InterPro"/>
</dbReference>
<dbReference type="EMBL" id="CP053015">
    <property type="protein sequence ID" value="QJQ32969.1"/>
    <property type="molecule type" value="Genomic_DNA"/>
</dbReference>
<evidence type="ECO:0000313" key="4">
    <source>
        <dbReference type="Proteomes" id="UP000503018"/>
    </source>
</evidence>
<dbReference type="Proteomes" id="UP000503018">
    <property type="component" value="Chromosome"/>
</dbReference>
<dbReference type="Gene3D" id="1.10.10.60">
    <property type="entry name" value="Homeodomain-like"/>
    <property type="match status" value="1"/>
</dbReference>
<dbReference type="RefSeq" id="WP_169946763.1">
    <property type="nucleotide sequence ID" value="NZ_CP053015.1"/>
</dbReference>
<accession>A0A6M4AY48</accession>
<evidence type="ECO:0000256" key="1">
    <source>
        <dbReference type="SAM" id="MobiDB-lite"/>
    </source>
</evidence>
<dbReference type="InterPro" id="IPR018060">
    <property type="entry name" value="HTH_AraC"/>
</dbReference>
<gene>
    <name evidence="3" type="ORF">GV829_11380</name>
</gene>
<protein>
    <submittedName>
        <fullName evidence="3">AraC family transcriptional regulator</fullName>
    </submittedName>
</protein>
<proteinExistence type="predicted"/>
<evidence type="ECO:0000259" key="2">
    <source>
        <dbReference type="PROSITE" id="PS01124"/>
    </source>
</evidence>
<dbReference type="AlphaFoldDB" id="A0A6M4AY48"/>
<dbReference type="KEGG" id="slan:GV829_11380"/>
<dbReference type="GO" id="GO:0003700">
    <property type="term" value="F:DNA-binding transcription factor activity"/>
    <property type="evidence" value="ECO:0007669"/>
    <property type="project" value="InterPro"/>
</dbReference>
<feature type="region of interest" description="Disordered" evidence="1">
    <location>
        <begin position="270"/>
        <end position="290"/>
    </location>
</feature>
<evidence type="ECO:0000313" key="3">
    <source>
        <dbReference type="EMBL" id="QJQ32969.1"/>
    </source>
</evidence>
<reference evidence="3 4" key="1">
    <citation type="submission" date="2020-01" db="EMBL/GenBank/DDBJ databases">
        <title>Sphingomonas sp. strain CSW-10.</title>
        <authorList>
            <person name="Chen W.-M."/>
        </authorList>
    </citation>
    <scope>NUCLEOTIDE SEQUENCE [LARGE SCALE GENOMIC DNA]</scope>
    <source>
        <strain evidence="3 4">CSW-10</strain>
    </source>
</reference>
<feature type="domain" description="HTH araC/xylS-type" evidence="2">
    <location>
        <begin position="152"/>
        <end position="252"/>
    </location>
</feature>
<keyword evidence="4" id="KW-1185">Reference proteome</keyword>
<name>A0A6M4AY48_9SPHN</name>
<dbReference type="PROSITE" id="PS01124">
    <property type="entry name" value="HTH_ARAC_FAMILY_2"/>
    <property type="match status" value="1"/>
</dbReference>
<organism evidence="3 4">
    <name type="scientific">Sphingomonas lacunae</name>
    <dbReference type="NCBI Taxonomy" id="2698828"/>
    <lineage>
        <taxon>Bacteria</taxon>
        <taxon>Pseudomonadati</taxon>
        <taxon>Pseudomonadota</taxon>
        <taxon>Alphaproteobacteria</taxon>
        <taxon>Sphingomonadales</taxon>
        <taxon>Sphingomonadaceae</taxon>
        <taxon>Sphingomonas</taxon>
    </lineage>
</organism>
<sequence length="290" mass="32015">MRPAPSLEGLVSGYHVYCAGPPGSPVWQELFFPGWSNIRLTLEDGGWHCAPVGEPMRPVPEIALFGPASRGVHSRSTGGLMVGAGITPLGWHRLFRVPAHVLTDCIVPLSPHIAHVPEGLIERARHDPSPQAIQQLFDEWLTSCLRPASPVAPSIAGLFSRLTHSDDSELADLQTVLDLSASQLRRLARNHFGLPPKLLLRRTRFLKSISSIISMPDTNWSGVIDQRYFDYAHFVRDCQEFLGMAPSKFLALDRPMTRLSMMKRAEQLGAPLQGLHRPDPDLLPLQPAGN</sequence>